<dbReference type="EMBL" id="KV878214">
    <property type="protein sequence ID" value="OJJ33311.1"/>
    <property type="molecule type" value="Genomic_DNA"/>
</dbReference>
<evidence type="ECO:0000313" key="2">
    <source>
        <dbReference type="Proteomes" id="UP000184383"/>
    </source>
</evidence>
<dbReference type="OrthoDB" id="4510801at2759"/>
<proteinExistence type="predicted"/>
<name>A0A1L9REG4_ASPWE</name>
<feature type="non-terminal residue" evidence="1">
    <location>
        <position position="221"/>
    </location>
</feature>
<dbReference type="AlphaFoldDB" id="A0A1L9REG4"/>
<gene>
    <name evidence="1" type="ORF">ASPWEDRAFT_185712</name>
</gene>
<sequence>MKKLDTLRRDGWTMNDPFCYLCGMHLVGWDTRYQRDAEASRIFTEKEEWTEELKNHQRVQGKPGDLAQLYFRIPWIWPRLYRTIFQHRSRHKMQFHLSGVALFNKWSREVLIAPSDPNEMILGNPGPCRDRFLEAYVKSSRMNERQKYSNAFAYPIHERCWSLMTRILDVDLIQQNLDLFVEVLLIRSNIKIYNLYKIFCEELYWMGWLEYVNYSPKTDWK</sequence>
<accession>A0A1L9REG4</accession>
<dbReference type="GeneID" id="63747938"/>
<evidence type="ECO:0000313" key="1">
    <source>
        <dbReference type="EMBL" id="OJJ33311.1"/>
    </source>
</evidence>
<keyword evidence="2" id="KW-1185">Reference proteome</keyword>
<protein>
    <submittedName>
        <fullName evidence="1">Uncharacterized protein</fullName>
    </submittedName>
</protein>
<reference evidence="2" key="1">
    <citation type="journal article" date="2017" name="Genome Biol.">
        <title>Comparative genomics reveals high biological diversity and specific adaptations in the industrially and medically important fungal genus Aspergillus.</title>
        <authorList>
            <person name="de Vries R.P."/>
            <person name="Riley R."/>
            <person name="Wiebenga A."/>
            <person name="Aguilar-Osorio G."/>
            <person name="Amillis S."/>
            <person name="Uchima C.A."/>
            <person name="Anderluh G."/>
            <person name="Asadollahi M."/>
            <person name="Askin M."/>
            <person name="Barry K."/>
            <person name="Battaglia E."/>
            <person name="Bayram O."/>
            <person name="Benocci T."/>
            <person name="Braus-Stromeyer S.A."/>
            <person name="Caldana C."/>
            <person name="Canovas D."/>
            <person name="Cerqueira G.C."/>
            <person name="Chen F."/>
            <person name="Chen W."/>
            <person name="Choi C."/>
            <person name="Clum A."/>
            <person name="Dos Santos R.A."/>
            <person name="Damasio A.R."/>
            <person name="Diallinas G."/>
            <person name="Emri T."/>
            <person name="Fekete E."/>
            <person name="Flipphi M."/>
            <person name="Freyberg S."/>
            <person name="Gallo A."/>
            <person name="Gournas C."/>
            <person name="Habgood R."/>
            <person name="Hainaut M."/>
            <person name="Harispe M.L."/>
            <person name="Henrissat B."/>
            <person name="Hilden K.S."/>
            <person name="Hope R."/>
            <person name="Hossain A."/>
            <person name="Karabika E."/>
            <person name="Karaffa L."/>
            <person name="Karanyi Z."/>
            <person name="Krasevec N."/>
            <person name="Kuo A."/>
            <person name="Kusch H."/>
            <person name="LaButti K."/>
            <person name="Lagendijk E.L."/>
            <person name="Lapidus A."/>
            <person name="Levasseur A."/>
            <person name="Lindquist E."/>
            <person name="Lipzen A."/>
            <person name="Logrieco A.F."/>
            <person name="MacCabe A."/>
            <person name="Maekelae M.R."/>
            <person name="Malavazi I."/>
            <person name="Melin P."/>
            <person name="Meyer V."/>
            <person name="Mielnichuk N."/>
            <person name="Miskei M."/>
            <person name="Molnar A.P."/>
            <person name="Mule G."/>
            <person name="Ngan C.Y."/>
            <person name="Orejas M."/>
            <person name="Orosz E."/>
            <person name="Ouedraogo J.P."/>
            <person name="Overkamp K.M."/>
            <person name="Park H.-S."/>
            <person name="Perrone G."/>
            <person name="Piumi F."/>
            <person name="Punt P.J."/>
            <person name="Ram A.F."/>
            <person name="Ramon A."/>
            <person name="Rauscher S."/>
            <person name="Record E."/>
            <person name="Riano-Pachon D.M."/>
            <person name="Robert V."/>
            <person name="Roehrig J."/>
            <person name="Ruller R."/>
            <person name="Salamov A."/>
            <person name="Salih N.S."/>
            <person name="Samson R.A."/>
            <person name="Sandor E."/>
            <person name="Sanguinetti M."/>
            <person name="Schuetze T."/>
            <person name="Sepcic K."/>
            <person name="Shelest E."/>
            <person name="Sherlock G."/>
            <person name="Sophianopoulou V."/>
            <person name="Squina F.M."/>
            <person name="Sun H."/>
            <person name="Susca A."/>
            <person name="Todd R.B."/>
            <person name="Tsang A."/>
            <person name="Unkles S.E."/>
            <person name="van de Wiele N."/>
            <person name="van Rossen-Uffink D."/>
            <person name="Oliveira J.V."/>
            <person name="Vesth T.C."/>
            <person name="Visser J."/>
            <person name="Yu J.-H."/>
            <person name="Zhou M."/>
            <person name="Andersen M.R."/>
            <person name="Archer D.B."/>
            <person name="Baker S.E."/>
            <person name="Benoit I."/>
            <person name="Brakhage A.A."/>
            <person name="Braus G.H."/>
            <person name="Fischer R."/>
            <person name="Frisvad J.C."/>
            <person name="Goldman G.H."/>
            <person name="Houbraken J."/>
            <person name="Oakley B."/>
            <person name="Pocsi I."/>
            <person name="Scazzocchio C."/>
            <person name="Seiboth B."/>
            <person name="vanKuyk P.A."/>
            <person name="Wortman J."/>
            <person name="Dyer P.S."/>
            <person name="Grigoriev I.V."/>
        </authorList>
    </citation>
    <scope>NUCLEOTIDE SEQUENCE [LARGE SCALE GENOMIC DNA]</scope>
    <source>
        <strain evidence="2">DTO 134E9</strain>
    </source>
</reference>
<dbReference type="Proteomes" id="UP000184383">
    <property type="component" value="Unassembled WGS sequence"/>
</dbReference>
<dbReference type="VEuPathDB" id="FungiDB:ASPWEDRAFT_185712"/>
<dbReference type="RefSeq" id="XP_040686988.1">
    <property type="nucleotide sequence ID" value="XM_040832090.1"/>
</dbReference>
<organism evidence="1 2">
    <name type="scientific">Aspergillus wentii DTO 134E9</name>
    <dbReference type="NCBI Taxonomy" id="1073089"/>
    <lineage>
        <taxon>Eukaryota</taxon>
        <taxon>Fungi</taxon>
        <taxon>Dikarya</taxon>
        <taxon>Ascomycota</taxon>
        <taxon>Pezizomycotina</taxon>
        <taxon>Eurotiomycetes</taxon>
        <taxon>Eurotiomycetidae</taxon>
        <taxon>Eurotiales</taxon>
        <taxon>Aspergillaceae</taxon>
        <taxon>Aspergillus</taxon>
        <taxon>Aspergillus subgen. Cremei</taxon>
    </lineage>
</organism>